<evidence type="ECO:0000256" key="3">
    <source>
        <dbReference type="ARBA" id="ARBA00022448"/>
    </source>
</evidence>
<feature type="transmembrane region" description="Helical" evidence="8">
    <location>
        <begin position="170"/>
        <end position="193"/>
    </location>
</feature>
<comment type="similarity">
    <text evidence="2">Belongs to the binding-protein-dependent transport system permease family. FecCD subfamily.</text>
</comment>
<feature type="transmembrane region" description="Helical" evidence="8">
    <location>
        <begin position="142"/>
        <end position="163"/>
    </location>
</feature>
<evidence type="ECO:0000256" key="7">
    <source>
        <dbReference type="ARBA" id="ARBA00023136"/>
    </source>
</evidence>
<comment type="subcellular location">
    <subcellularLocation>
        <location evidence="1">Cell membrane</location>
        <topology evidence="1">Multi-pass membrane protein</topology>
    </subcellularLocation>
</comment>
<evidence type="ECO:0000256" key="6">
    <source>
        <dbReference type="ARBA" id="ARBA00022989"/>
    </source>
</evidence>
<reference evidence="10" key="1">
    <citation type="journal article" date="2019" name="Int. J. Syst. Evol. Microbiol.">
        <title>The Global Catalogue of Microorganisms (GCM) 10K type strain sequencing project: providing services to taxonomists for standard genome sequencing and annotation.</title>
        <authorList>
            <consortium name="The Broad Institute Genomics Platform"/>
            <consortium name="The Broad Institute Genome Sequencing Center for Infectious Disease"/>
            <person name="Wu L."/>
            <person name="Ma J."/>
        </authorList>
    </citation>
    <scope>NUCLEOTIDE SEQUENCE [LARGE SCALE GENOMIC DNA]</scope>
    <source>
        <strain evidence="10">CCUG 49584</strain>
    </source>
</reference>
<proteinExistence type="inferred from homology"/>
<sequence>MNKSEQGSVKLPDALNQYHRARQRRILLISAIVLAGIFAFFIDLMVGPAGLGFQETLNAFLGTGDVSRRTEVIIWQVRVPTSLMAVLVGAALALAGTEMQTLLSNPLAEPFTLGISSCAALGAAVAIVLGVSLPFVPVSWTISANAFLFAALSLVAVNLLAGLRGVNRQVLILFGIALGFTAGALLSLLQFIASADALQQLVFWSMGSLARADKNNVLILAVVVMLCVPFSFAASWRFTILHLGEERAKSLGVNLKRLRLMSLLRISLLSATAVAFVGIVGFVGLVGPHIARMLVGDDHRYLLPASMSVGAVVMLLASVTSKMLVPGTLLPIGIVTALVGLPVFFMLILRQSGAGR</sequence>
<evidence type="ECO:0000313" key="9">
    <source>
        <dbReference type="EMBL" id="MFD1226564.1"/>
    </source>
</evidence>
<evidence type="ECO:0000256" key="4">
    <source>
        <dbReference type="ARBA" id="ARBA00022475"/>
    </source>
</evidence>
<evidence type="ECO:0000313" key="10">
    <source>
        <dbReference type="Proteomes" id="UP001597263"/>
    </source>
</evidence>
<dbReference type="Gene3D" id="1.10.3470.10">
    <property type="entry name" value="ABC transporter involved in vitamin B12 uptake, BtuC"/>
    <property type="match status" value="1"/>
</dbReference>
<evidence type="ECO:0000256" key="5">
    <source>
        <dbReference type="ARBA" id="ARBA00022692"/>
    </source>
</evidence>
<dbReference type="Proteomes" id="UP001597263">
    <property type="component" value="Unassembled WGS sequence"/>
</dbReference>
<feature type="transmembrane region" description="Helical" evidence="8">
    <location>
        <begin position="217"/>
        <end position="241"/>
    </location>
</feature>
<dbReference type="Pfam" id="PF01032">
    <property type="entry name" value="FecCD"/>
    <property type="match status" value="1"/>
</dbReference>
<protein>
    <submittedName>
        <fullName evidence="9">FecCD family ABC transporter permease</fullName>
    </submittedName>
</protein>
<dbReference type="SUPFAM" id="SSF81345">
    <property type="entry name" value="ABC transporter involved in vitamin B12 uptake, BtuC"/>
    <property type="match status" value="1"/>
</dbReference>
<dbReference type="PANTHER" id="PTHR30472">
    <property type="entry name" value="FERRIC ENTEROBACTIN TRANSPORT SYSTEM PERMEASE PROTEIN"/>
    <property type="match status" value="1"/>
</dbReference>
<keyword evidence="6 8" id="KW-1133">Transmembrane helix</keyword>
<name>A0ABW3V3N0_9HYPH</name>
<feature type="transmembrane region" description="Helical" evidence="8">
    <location>
        <begin position="299"/>
        <end position="317"/>
    </location>
</feature>
<feature type="transmembrane region" description="Helical" evidence="8">
    <location>
        <begin position="73"/>
        <end position="95"/>
    </location>
</feature>
<dbReference type="EMBL" id="JBHTMA010000029">
    <property type="protein sequence ID" value="MFD1226564.1"/>
    <property type="molecule type" value="Genomic_DNA"/>
</dbReference>
<keyword evidence="7 8" id="KW-0472">Membrane</keyword>
<keyword evidence="4" id="KW-1003">Cell membrane</keyword>
<dbReference type="RefSeq" id="WP_289388874.1">
    <property type="nucleotide sequence ID" value="NZ_JAUCBM010000022.1"/>
</dbReference>
<evidence type="ECO:0000256" key="2">
    <source>
        <dbReference type="ARBA" id="ARBA00007935"/>
    </source>
</evidence>
<keyword evidence="5 8" id="KW-0812">Transmembrane</keyword>
<feature type="transmembrane region" description="Helical" evidence="8">
    <location>
        <begin position="26"/>
        <end position="53"/>
    </location>
</feature>
<feature type="transmembrane region" description="Helical" evidence="8">
    <location>
        <begin position="107"/>
        <end position="136"/>
    </location>
</feature>
<dbReference type="InterPro" id="IPR037294">
    <property type="entry name" value="ABC_BtuC-like"/>
</dbReference>
<dbReference type="CDD" id="cd06550">
    <property type="entry name" value="TM_ABC_iron-siderophores_like"/>
    <property type="match status" value="1"/>
</dbReference>
<accession>A0ABW3V3N0</accession>
<feature type="transmembrane region" description="Helical" evidence="8">
    <location>
        <begin position="262"/>
        <end position="287"/>
    </location>
</feature>
<gene>
    <name evidence="9" type="ORF">ACFQ35_05285</name>
</gene>
<evidence type="ECO:0000256" key="8">
    <source>
        <dbReference type="SAM" id="Phobius"/>
    </source>
</evidence>
<evidence type="ECO:0000256" key="1">
    <source>
        <dbReference type="ARBA" id="ARBA00004651"/>
    </source>
</evidence>
<organism evidence="9 10">
    <name type="scientific">Pseudochrobactrum kiredjianiae</name>
    <dbReference type="NCBI Taxonomy" id="386305"/>
    <lineage>
        <taxon>Bacteria</taxon>
        <taxon>Pseudomonadati</taxon>
        <taxon>Pseudomonadota</taxon>
        <taxon>Alphaproteobacteria</taxon>
        <taxon>Hyphomicrobiales</taxon>
        <taxon>Brucellaceae</taxon>
        <taxon>Pseudochrobactrum</taxon>
    </lineage>
</organism>
<keyword evidence="10" id="KW-1185">Reference proteome</keyword>
<feature type="transmembrane region" description="Helical" evidence="8">
    <location>
        <begin position="329"/>
        <end position="349"/>
    </location>
</feature>
<keyword evidence="3" id="KW-0813">Transport</keyword>
<dbReference type="PANTHER" id="PTHR30472:SF25">
    <property type="entry name" value="ABC TRANSPORTER PERMEASE PROTEIN MJ0876-RELATED"/>
    <property type="match status" value="1"/>
</dbReference>
<dbReference type="InterPro" id="IPR000522">
    <property type="entry name" value="ABC_transptr_permease_BtuC"/>
</dbReference>
<comment type="caution">
    <text evidence="9">The sequence shown here is derived from an EMBL/GenBank/DDBJ whole genome shotgun (WGS) entry which is preliminary data.</text>
</comment>